<dbReference type="Pfam" id="PF00254">
    <property type="entry name" value="FKBP_C"/>
    <property type="match status" value="1"/>
</dbReference>
<dbReference type="EC" id="5.2.1.8" evidence="2"/>
<evidence type="ECO:0000256" key="2">
    <source>
        <dbReference type="ARBA" id="ARBA00013194"/>
    </source>
</evidence>
<keyword evidence="3" id="KW-0697">Rotamase</keyword>
<keyword evidence="3" id="KW-0413">Isomerase</keyword>
<comment type="caution">
    <text evidence="5">The sequence shown here is derived from an EMBL/GenBank/DDBJ whole genome shotgun (WGS) entry which is preliminary data.</text>
</comment>
<protein>
    <recommendedName>
        <fullName evidence="2">peptidylprolyl isomerase</fullName>
        <ecNumber evidence="2">5.2.1.8</ecNumber>
    </recommendedName>
</protein>
<dbReference type="GO" id="GO:0003755">
    <property type="term" value="F:peptidyl-prolyl cis-trans isomerase activity"/>
    <property type="evidence" value="ECO:0007669"/>
    <property type="project" value="UniProtKB-KW"/>
</dbReference>
<dbReference type="Gene3D" id="3.10.50.40">
    <property type="match status" value="1"/>
</dbReference>
<dbReference type="RefSeq" id="WP_244076518.1">
    <property type="nucleotide sequence ID" value="NZ_AP025581.1"/>
</dbReference>
<sequence>MSRVFISIFAALVLLAGCSDEEDILPTQKTKIVSYLTGTHSPKLVAYEELEEGSDEPYFTTSGNAVYRYIAGINNPDRVNWTEVTRTSKVTVTFSAYVFTFANIVTPATSTTNLTVPYYSNDPVLIAAMEDPENGPGLTPGAWSSEPLEIDMRGSGIIKGLYDALLGCREGDYVESYMTYNMAYGDINFSTIPKESPVAYFFTVNSVE</sequence>
<dbReference type="InterPro" id="IPR046357">
    <property type="entry name" value="PPIase_dom_sf"/>
</dbReference>
<feature type="domain" description="PPIase FKBP-type" evidence="4">
    <location>
        <begin position="145"/>
        <end position="200"/>
    </location>
</feature>
<evidence type="ECO:0000313" key="6">
    <source>
        <dbReference type="Proteomes" id="UP001055105"/>
    </source>
</evidence>
<accession>A0AA37NRJ9</accession>
<proteinExistence type="predicted"/>
<evidence type="ECO:0000256" key="1">
    <source>
        <dbReference type="ARBA" id="ARBA00000971"/>
    </source>
</evidence>
<comment type="catalytic activity">
    <reaction evidence="1">
        <text>[protein]-peptidylproline (omega=180) = [protein]-peptidylproline (omega=0)</text>
        <dbReference type="Rhea" id="RHEA:16237"/>
        <dbReference type="Rhea" id="RHEA-COMP:10747"/>
        <dbReference type="Rhea" id="RHEA-COMP:10748"/>
        <dbReference type="ChEBI" id="CHEBI:83833"/>
        <dbReference type="ChEBI" id="CHEBI:83834"/>
        <dbReference type="EC" id="5.2.1.8"/>
    </reaction>
</comment>
<evidence type="ECO:0000259" key="4">
    <source>
        <dbReference type="Pfam" id="PF00254"/>
    </source>
</evidence>
<reference evidence="5" key="1">
    <citation type="submission" date="2022-01" db="EMBL/GenBank/DDBJ databases">
        <title>Novel bile acid biosynthetic pathways are enriched in the microbiome of centenarians.</title>
        <authorList>
            <person name="Sato Y."/>
            <person name="Atarashi K."/>
            <person name="Plichta R.D."/>
            <person name="Arai Y."/>
            <person name="Sasajima S."/>
            <person name="Kearney M.S."/>
            <person name="Suda W."/>
            <person name="Takeshita K."/>
            <person name="Sasaki T."/>
            <person name="Okamoto S."/>
            <person name="Skelly N.A."/>
            <person name="Okamura Y."/>
            <person name="Vlamakis H."/>
            <person name="Li Y."/>
            <person name="Tanoue T."/>
            <person name="Takei H."/>
            <person name="Nittono H."/>
            <person name="Narushima S."/>
            <person name="Irie J."/>
            <person name="Itoh H."/>
            <person name="Moriya K."/>
            <person name="Sugiura Y."/>
            <person name="Suematsu M."/>
            <person name="Moritoki N."/>
            <person name="Shibata S."/>
            <person name="Littman R.D."/>
            <person name="Fischbach A.M."/>
            <person name="Uwamino Y."/>
            <person name="Inoue T."/>
            <person name="Honda A."/>
            <person name="Hattori M."/>
            <person name="Murai T."/>
            <person name="Xavier J.R."/>
            <person name="Hirose N."/>
            <person name="Honda K."/>
        </authorList>
    </citation>
    <scope>NUCLEOTIDE SEQUENCE</scope>
    <source>
        <strain evidence="5">CE91-St16</strain>
    </source>
</reference>
<dbReference type="EMBL" id="BQOL01000001">
    <property type="protein sequence ID" value="GKI19032.1"/>
    <property type="molecule type" value="Genomic_DNA"/>
</dbReference>
<gene>
    <name evidence="5" type="ORF">CE91St16_19400</name>
</gene>
<evidence type="ECO:0000256" key="3">
    <source>
        <dbReference type="ARBA" id="ARBA00023110"/>
    </source>
</evidence>
<dbReference type="PROSITE" id="PS51257">
    <property type="entry name" value="PROKAR_LIPOPROTEIN"/>
    <property type="match status" value="1"/>
</dbReference>
<dbReference type="SUPFAM" id="SSF54534">
    <property type="entry name" value="FKBP-like"/>
    <property type="match status" value="1"/>
</dbReference>
<evidence type="ECO:0000313" key="5">
    <source>
        <dbReference type="EMBL" id="GKI19032.1"/>
    </source>
</evidence>
<dbReference type="AlphaFoldDB" id="A0AA37NRJ9"/>
<dbReference type="Proteomes" id="UP001055105">
    <property type="component" value="Unassembled WGS sequence"/>
</dbReference>
<dbReference type="InterPro" id="IPR001179">
    <property type="entry name" value="PPIase_FKBP_dom"/>
</dbReference>
<organism evidence="5 6">
    <name type="scientific">Alistipes finegoldii</name>
    <dbReference type="NCBI Taxonomy" id="214856"/>
    <lineage>
        <taxon>Bacteria</taxon>
        <taxon>Pseudomonadati</taxon>
        <taxon>Bacteroidota</taxon>
        <taxon>Bacteroidia</taxon>
        <taxon>Bacteroidales</taxon>
        <taxon>Rikenellaceae</taxon>
        <taxon>Alistipes</taxon>
    </lineage>
</organism>
<name>A0AA37NRJ9_9BACT</name>